<dbReference type="GO" id="GO:0016485">
    <property type="term" value="P:protein processing"/>
    <property type="evidence" value="ECO:0007669"/>
    <property type="project" value="TreeGrafter"/>
</dbReference>
<evidence type="ECO:0000256" key="3">
    <source>
        <dbReference type="ARBA" id="ARBA00022670"/>
    </source>
</evidence>
<dbReference type="PANTHER" id="PTHR11733">
    <property type="entry name" value="ZINC METALLOPROTEASE FAMILY M13 NEPRILYSIN-RELATED"/>
    <property type="match status" value="1"/>
</dbReference>
<evidence type="ECO:0000256" key="4">
    <source>
        <dbReference type="ARBA" id="ARBA00022723"/>
    </source>
</evidence>
<dbReference type="InterPro" id="IPR018497">
    <property type="entry name" value="Peptidase_M13_C"/>
</dbReference>
<dbReference type="PRINTS" id="PR00786">
    <property type="entry name" value="NEPRILYSIN"/>
</dbReference>
<evidence type="ECO:0000313" key="12">
    <source>
        <dbReference type="Proteomes" id="UP000253919"/>
    </source>
</evidence>
<feature type="domain" description="Peptidase M13 N-terminal" evidence="10">
    <location>
        <begin position="69"/>
        <end position="449"/>
    </location>
</feature>
<evidence type="ECO:0000259" key="10">
    <source>
        <dbReference type="Pfam" id="PF05649"/>
    </source>
</evidence>
<dbReference type="InterPro" id="IPR008753">
    <property type="entry name" value="Peptidase_M13_N"/>
</dbReference>
<keyword evidence="3" id="KW-0645">Protease</keyword>
<comment type="caution">
    <text evidence="11">The sequence shown here is derived from an EMBL/GenBank/DDBJ whole genome shotgun (WGS) entry which is preliminary data.</text>
</comment>
<dbReference type="PANTHER" id="PTHR11733:SF167">
    <property type="entry name" value="FI17812P1-RELATED"/>
    <property type="match status" value="1"/>
</dbReference>
<keyword evidence="5 11" id="KW-0378">Hydrolase</keyword>
<evidence type="ECO:0000256" key="7">
    <source>
        <dbReference type="ARBA" id="ARBA00023049"/>
    </source>
</evidence>
<dbReference type="EC" id="3.4.24.-" evidence="11"/>
<dbReference type="PROSITE" id="PS51885">
    <property type="entry name" value="NEPRILYSIN"/>
    <property type="match status" value="1"/>
</dbReference>
<dbReference type="InterPro" id="IPR000718">
    <property type="entry name" value="Peptidase_M13"/>
</dbReference>
<feature type="chain" id="PRO_5017042540" evidence="8">
    <location>
        <begin position="20"/>
        <end position="705"/>
    </location>
</feature>
<organism evidence="11 12">
    <name type="scientific">Adhaeribacter pallidiroseus</name>
    <dbReference type="NCBI Taxonomy" id="2072847"/>
    <lineage>
        <taxon>Bacteria</taxon>
        <taxon>Pseudomonadati</taxon>
        <taxon>Bacteroidota</taxon>
        <taxon>Cytophagia</taxon>
        <taxon>Cytophagales</taxon>
        <taxon>Hymenobacteraceae</taxon>
        <taxon>Adhaeribacter</taxon>
    </lineage>
</organism>
<accession>A0A369QIG3</accession>
<evidence type="ECO:0000256" key="6">
    <source>
        <dbReference type="ARBA" id="ARBA00022833"/>
    </source>
</evidence>
<evidence type="ECO:0000256" key="8">
    <source>
        <dbReference type="SAM" id="SignalP"/>
    </source>
</evidence>
<dbReference type="Proteomes" id="UP000253919">
    <property type="component" value="Unassembled WGS sequence"/>
</dbReference>
<reference evidence="11 12" key="1">
    <citation type="submission" date="2018-04" db="EMBL/GenBank/DDBJ databases">
        <title>Adhaeribacter sp. HMF7616 genome sequencing and assembly.</title>
        <authorList>
            <person name="Kang H."/>
            <person name="Kang J."/>
            <person name="Cha I."/>
            <person name="Kim H."/>
            <person name="Joh K."/>
        </authorList>
    </citation>
    <scope>NUCLEOTIDE SEQUENCE [LARGE SCALE GENOMIC DNA]</scope>
    <source>
        <strain evidence="11 12">HMF7616</strain>
    </source>
</reference>
<gene>
    <name evidence="11" type="ORF">AHMF7616_03118</name>
</gene>
<keyword evidence="6" id="KW-0862">Zinc</keyword>
<dbReference type="OrthoDB" id="9775677at2"/>
<dbReference type="AlphaFoldDB" id="A0A369QIG3"/>
<dbReference type="GO" id="GO:0046872">
    <property type="term" value="F:metal ion binding"/>
    <property type="evidence" value="ECO:0007669"/>
    <property type="project" value="UniProtKB-KW"/>
</dbReference>
<dbReference type="RefSeq" id="WP_115373650.1">
    <property type="nucleotide sequence ID" value="NZ_QASA01000001.1"/>
</dbReference>
<evidence type="ECO:0000256" key="2">
    <source>
        <dbReference type="ARBA" id="ARBA00007357"/>
    </source>
</evidence>
<keyword evidence="12" id="KW-1185">Reference proteome</keyword>
<evidence type="ECO:0000256" key="5">
    <source>
        <dbReference type="ARBA" id="ARBA00022801"/>
    </source>
</evidence>
<dbReference type="Pfam" id="PF05649">
    <property type="entry name" value="Peptidase_M13_N"/>
    <property type="match status" value="1"/>
</dbReference>
<feature type="signal peptide" evidence="8">
    <location>
        <begin position="1"/>
        <end position="19"/>
    </location>
</feature>
<keyword evidence="7" id="KW-0482">Metalloprotease</keyword>
<dbReference type="Gene3D" id="1.10.1380.10">
    <property type="entry name" value="Neutral endopeptidase , domain2"/>
    <property type="match status" value="1"/>
</dbReference>
<name>A0A369QIG3_9BACT</name>
<keyword evidence="4" id="KW-0479">Metal-binding</keyword>
<evidence type="ECO:0000256" key="1">
    <source>
        <dbReference type="ARBA" id="ARBA00001947"/>
    </source>
</evidence>
<comment type="similarity">
    <text evidence="2">Belongs to the peptidase M13 family.</text>
</comment>
<comment type="cofactor">
    <cofactor evidence="1">
        <name>Zn(2+)</name>
        <dbReference type="ChEBI" id="CHEBI:29105"/>
    </cofactor>
</comment>
<evidence type="ECO:0000259" key="9">
    <source>
        <dbReference type="Pfam" id="PF01431"/>
    </source>
</evidence>
<dbReference type="EMBL" id="QASA01000001">
    <property type="protein sequence ID" value="RDC64504.1"/>
    <property type="molecule type" value="Genomic_DNA"/>
</dbReference>
<dbReference type="GO" id="GO:0005886">
    <property type="term" value="C:plasma membrane"/>
    <property type="evidence" value="ECO:0007669"/>
    <property type="project" value="TreeGrafter"/>
</dbReference>
<evidence type="ECO:0000313" key="11">
    <source>
        <dbReference type="EMBL" id="RDC64504.1"/>
    </source>
</evidence>
<dbReference type="GO" id="GO:0004222">
    <property type="term" value="F:metalloendopeptidase activity"/>
    <property type="evidence" value="ECO:0007669"/>
    <property type="project" value="InterPro"/>
</dbReference>
<protein>
    <submittedName>
        <fullName evidence="11">Endothelin-converting enzyme</fullName>
        <ecNumber evidence="11">3.4.24.-</ecNumber>
    </submittedName>
</protein>
<keyword evidence="8" id="KW-0732">Signal</keyword>
<dbReference type="SUPFAM" id="SSF55486">
    <property type="entry name" value="Metalloproteases ('zincins'), catalytic domain"/>
    <property type="match status" value="1"/>
</dbReference>
<dbReference type="Pfam" id="PF01431">
    <property type="entry name" value="Peptidase_M13"/>
    <property type="match status" value="1"/>
</dbReference>
<dbReference type="InterPro" id="IPR042089">
    <property type="entry name" value="Peptidase_M13_dom_2"/>
</dbReference>
<dbReference type="CDD" id="cd08662">
    <property type="entry name" value="M13"/>
    <property type="match status" value="1"/>
</dbReference>
<dbReference type="InterPro" id="IPR024079">
    <property type="entry name" value="MetalloPept_cat_dom_sf"/>
</dbReference>
<proteinExistence type="inferred from homology"/>
<feature type="domain" description="Peptidase M13 C-terminal" evidence="9">
    <location>
        <begin position="501"/>
        <end position="701"/>
    </location>
</feature>
<sequence>MTNQISWISALTLAGFYLAGCSSTAPTQPVTTAETTTAITTTTTATASVAKQTKGVGIDRANLDTTQSPCVDFFQFANGGWIKNNPVPAAESRWGSFNELQDKNYAVQHSILTEAAANRTSPKGSNAQKVGDFYASGMDSVAIDKLEAAPLQPYFDKVAAIRDVRSLLTTAAQLKKAGISGMFSFYVGQDDKKSTEYAIFLNQGGLGLPDRDYYLKEDDRSKNIRTEYVKHVKNLFALLGEDTTTAGKNAAKVMDLETRLAKASRTRVELRDPQANYNKMTLAQLQKLTPATDWNLFLTQLGVKGATEVIVGQPDFFKELNTVVKSSSLSDWKTYLRWHLIHSTAPYLNKAFVQENFNFYGKVLSGTKALQPRWKRVLRTTDAAIGEAMGQLFVEKTFTPEAKARALEMVKNLRDAFQEHVQTLDWMSETTKKQALVKLDAFAVKIGYPDKWKDYSALAISRGSYVVNVLHANEFAFNYDINKLGKPIDRAEWGMTPPTVNAYYNPSMNEIVFPAGIMQPPFFDPKADDAVNYGGMGAVIGHEITHGFDDQGRQYDAEGNLKDWWTKTDAEQFTKRADMVVSQYDAYEVLPTVKVNGKLTLGENLADIGGLNIAYTALQKALAGKKKEKVAGFTPEQRFFLAWAQIWRVNATEQYFNQQVQTDPHSPGRFRTNGPLNNMPQFYEAFGCKPGDKMVKSATEQIKIW</sequence>
<dbReference type="Gene3D" id="3.40.390.10">
    <property type="entry name" value="Collagenase (Catalytic Domain)"/>
    <property type="match status" value="1"/>
</dbReference>